<reference evidence="3 4" key="1">
    <citation type="submission" date="2016-03" db="EMBL/GenBank/DDBJ databases">
        <title>Complete genome sequence of a soil Actinobacterium, Nocardioides dokdonensis FR1436.</title>
        <authorList>
            <person name="Kwon S.-K."/>
            <person name="Kim K."/>
            <person name="Kim J.F."/>
        </authorList>
    </citation>
    <scope>NUCLEOTIDE SEQUENCE [LARGE SCALE GENOMIC DNA]</scope>
    <source>
        <strain evidence="3 4">FR1436</strain>
    </source>
</reference>
<keyword evidence="3" id="KW-0560">Oxidoreductase</keyword>
<protein>
    <submittedName>
        <fullName evidence="3">Putative trans-acting enoyl reductase</fullName>
        <ecNumber evidence="3">1.3.1.-</ecNumber>
    </submittedName>
</protein>
<dbReference type="Gene3D" id="3.40.50.720">
    <property type="entry name" value="NAD(P)-binding Rossmann-like Domain"/>
    <property type="match status" value="1"/>
</dbReference>
<dbReference type="GO" id="GO:0009247">
    <property type="term" value="P:glycolipid biosynthetic process"/>
    <property type="evidence" value="ECO:0007669"/>
    <property type="project" value="TreeGrafter"/>
</dbReference>
<dbReference type="GO" id="GO:0016491">
    <property type="term" value="F:oxidoreductase activity"/>
    <property type="evidence" value="ECO:0007669"/>
    <property type="project" value="UniProtKB-KW"/>
</dbReference>
<dbReference type="InterPro" id="IPR036291">
    <property type="entry name" value="NAD(P)-bd_dom_sf"/>
</dbReference>
<feature type="compositionally biased region" description="Basic and acidic residues" evidence="1">
    <location>
        <begin position="210"/>
        <end position="223"/>
    </location>
</feature>
<gene>
    <name evidence="3" type="ORF">I601_0680</name>
</gene>
<evidence type="ECO:0000259" key="2">
    <source>
        <dbReference type="Pfam" id="PF03435"/>
    </source>
</evidence>
<name>A0A1A9GHI2_9ACTN</name>
<dbReference type="PANTHER" id="PTHR12286">
    <property type="entry name" value="SACCHAROPINE DEHYDROGENASE-LIKE OXIDOREDUCTASE"/>
    <property type="match status" value="1"/>
</dbReference>
<evidence type="ECO:0000256" key="1">
    <source>
        <dbReference type="SAM" id="MobiDB-lite"/>
    </source>
</evidence>
<dbReference type="RefSeq" id="WP_068106439.1">
    <property type="nucleotide sequence ID" value="NZ_CP015079.1"/>
</dbReference>
<sequence>MPANPDAPRNADRDLDLVLLGATGFTGALTAEYLARHAPSGLRWALAGRNPDKLAGVRDDLAAIDPALAELPLVVADSADAAALTALAESTRVVISTVGPYLEHGEPLVAACASAGTDYVDLTGEPEFVDRMYLAHHATAERTGARIVHACGFDSIPHDLGAWYTVQQLQAAGPVTVRGVVRASGTFSGGTFHSAMGATSRMKQTREAATLRRGAEKRPEGRRSRAVAGKPHRDGELGYYLLPLPTLDPQVVARSGAALESYGTDFRYSHYIGTKTLRYALGGMAGLVGIGVAAQVPPVRNLLKSRIKQGEGPSPARREKSWFTVDFVGEGDGRTIHTRVSGGDPGYGETSKMLAESALCLLHDDNPTTAGCVTTAQAMGENLTARLMAAGIRFETVEAQQEG</sequence>
<dbReference type="EMBL" id="CP015079">
    <property type="protein sequence ID" value="ANH37130.1"/>
    <property type="molecule type" value="Genomic_DNA"/>
</dbReference>
<dbReference type="OrthoDB" id="4369409at2"/>
<organism evidence="3 4">
    <name type="scientific">Nocardioides dokdonensis FR1436</name>
    <dbReference type="NCBI Taxonomy" id="1300347"/>
    <lineage>
        <taxon>Bacteria</taxon>
        <taxon>Bacillati</taxon>
        <taxon>Actinomycetota</taxon>
        <taxon>Actinomycetes</taxon>
        <taxon>Propionibacteriales</taxon>
        <taxon>Nocardioidaceae</taxon>
        <taxon>Nocardioides</taxon>
    </lineage>
</organism>
<proteinExistence type="predicted"/>
<dbReference type="PANTHER" id="PTHR12286:SF5">
    <property type="entry name" value="SACCHAROPINE DEHYDROGENASE-LIKE OXIDOREDUCTASE"/>
    <property type="match status" value="1"/>
</dbReference>
<dbReference type="AlphaFoldDB" id="A0A1A9GHI2"/>
<keyword evidence="4" id="KW-1185">Reference proteome</keyword>
<dbReference type="GO" id="GO:0005886">
    <property type="term" value="C:plasma membrane"/>
    <property type="evidence" value="ECO:0007669"/>
    <property type="project" value="TreeGrafter"/>
</dbReference>
<dbReference type="Pfam" id="PF03435">
    <property type="entry name" value="Sacchrp_dh_NADP"/>
    <property type="match status" value="1"/>
</dbReference>
<dbReference type="InterPro" id="IPR051276">
    <property type="entry name" value="Saccharopine_DH-like_oxidrdct"/>
</dbReference>
<feature type="region of interest" description="Disordered" evidence="1">
    <location>
        <begin position="210"/>
        <end position="231"/>
    </location>
</feature>
<evidence type="ECO:0000313" key="4">
    <source>
        <dbReference type="Proteomes" id="UP000077868"/>
    </source>
</evidence>
<dbReference type="STRING" id="1300347.I601_0680"/>
<dbReference type="KEGG" id="ndk:I601_0680"/>
<dbReference type="SUPFAM" id="SSF51735">
    <property type="entry name" value="NAD(P)-binding Rossmann-fold domains"/>
    <property type="match status" value="1"/>
</dbReference>
<evidence type="ECO:0000313" key="3">
    <source>
        <dbReference type="EMBL" id="ANH37130.1"/>
    </source>
</evidence>
<dbReference type="Proteomes" id="UP000077868">
    <property type="component" value="Chromosome"/>
</dbReference>
<accession>A0A1A9GHI2</accession>
<feature type="domain" description="Saccharopine dehydrogenase NADP binding" evidence="2">
    <location>
        <begin position="18"/>
        <end position="147"/>
    </location>
</feature>
<dbReference type="PATRIC" id="fig|1300347.3.peg.684"/>
<dbReference type="EC" id="1.3.1.-" evidence="3"/>
<dbReference type="InterPro" id="IPR005097">
    <property type="entry name" value="Sacchrp_dh_NADP-bd"/>
</dbReference>